<evidence type="ECO:0000313" key="2">
    <source>
        <dbReference type="EMBL" id="VFQ45487.1"/>
    </source>
</evidence>
<accession>A0A4U8YPX1</accession>
<dbReference type="RefSeq" id="WP_180142072.1">
    <property type="nucleotide sequence ID" value="NZ_CAADHO010000005.1"/>
</dbReference>
<keyword evidence="1" id="KW-0812">Transmembrane</keyword>
<name>A0A4U8YPX1_9BACT</name>
<keyword evidence="1" id="KW-0472">Membrane</keyword>
<protein>
    <submittedName>
        <fullName evidence="2">Uncharacterized protein</fullName>
    </submittedName>
</protein>
<keyword evidence="1" id="KW-1133">Transmembrane helix</keyword>
<feature type="transmembrane region" description="Helical" evidence="1">
    <location>
        <begin position="262"/>
        <end position="282"/>
    </location>
</feature>
<gene>
    <name evidence="2" type="ORF">MSL71_31440</name>
</gene>
<organism evidence="2 3">
    <name type="scientific">Desulfoluna butyratoxydans</name>
    <dbReference type="NCBI Taxonomy" id="231438"/>
    <lineage>
        <taxon>Bacteria</taxon>
        <taxon>Pseudomonadati</taxon>
        <taxon>Thermodesulfobacteriota</taxon>
        <taxon>Desulfobacteria</taxon>
        <taxon>Desulfobacterales</taxon>
        <taxon>Desulfolunaceae</taxon>
        <taxon>Desulfoluna</taxon>
    </lineage>
</organism>
<evidence type="ECO:0000256" key="1">
    <source>
        <dbReference type="SAM" id="Phobius"/>
    </source>
</evidence>
<feature type="transmembrane region" description="Helical" evidence="1">
    <location>
        <begin position="93"/>
        <end position="113"/>
    </location>
</feature>
<keyword evidence="3" id="KW-1185">Reference proteome</keyword>
<reference evidence="2 3" key="1">
    <citation type="submission" date="2019-03" db="EMBL/GenBank/DDBJ databases">
        <authorList>
            <person name="Nijsse B."/>
        </authorList>
    </citation>
    <scope>NUCLEOTIDE SEQUENCE [LARGE SCALE GENOMIC DNA]</scope>
    <source>
        <strain evidence="2">Desulfoluna butyratoxydans MSL71</strain>
    </source>
</reference>
<feature type="transmembrane region" description="Helical" evidence="1">
    <location>
        <begin position="125"/>
        <end position="142"/>
    </location>
</feature>
<feature type="transmembrane region" description="Helical" evidence="1">
    <location>
        <begin position="237"/>
        <end position="256"/>
    </location>
</feature>
<feature type="transmembrane region" description="Helical" evidence="1">
    <location>
        <begin position="154"/>
        <end position="171"/>
    </location>
</feature>
<proteinExistence type="predicted"/>
<feature type="transmembrane region" description="Helical" evidence="1">
    <location>
        <begin position="50"/>
        <end position="72"/>
    </location>
</feature>
<dbReference type="EMBL" id="CAADHO010000005">
    <property type="protein sequence ID" value="VFQ45487.1"/>
    <property type="molecule type" value="Genomic_DNA"/>
</dbReference>
<dbReference type="Proteomes" id="UP000507962">
    <property type="component" value="Unassembled WGS sequence"/>
</dbReference>
<dbReference type="AlphaFoldDB" id="A0A4U8YPX1"/>
<sequence length="371" mass="41472">MIKKFVTPTLIAAGIALLLIGLPLLGAWLDGKPLRPFFTLTATPDLQPPAPFSWGAFVAVAAAILLVMGPFFRHLIRSQEPQPRPKRVSTRRLPWWGRIGLMMLLVSWALAWTRFPWFEPLQDQTFVPLWLSFILVVNGITHKRTGRCMLTHEPVYLIALFAASPVFWWFFEYLNRFAANWSYHAGHDELLALNGQASLAFATVLPGVASTCDLLATFPRLWAGMGRFVRIDIGAKPLAPLCLLLISAVALVGIGIRPDLLYPFLWLSPLLLIVSVQQVAGYETVFSPLKSGNWSHLWLMAISALACGFFWEMWNMFSLARWTYAIPYVGRFHVFEMPLLGYGGYLPFGLECAVVCHGVRRLVRGGEGSAG</sequence>
<evidence type="ECO:0000313" key="3">
    <source>
        <dbReference type="Proteomes" id="UP000507962"/>
    </source>
</evidence>
<feature type="transmembrane region" description="Helical" evidence="1">
    <location>
        <begin position="294"/>
        <end position="314"/>
    </location>
</feature>